<dbReference type="InterPro" id="IPR000850">
    <property type="entry name" value="Adenylat/UMP-CMP_kin"/>
</dbReference>
<dbReference type="InterPro" id="IPR027417">
    <property type="entry name" value="P-loop_NTPase"/>
</dbReference>
<accession>A0A6P8V8C8</accession>
<feature type="region of interest" description="Disordered" evidence="5">
    <location>
        <begin position="65"/>
        <end position="157"/>
    </location>
</feature>
<dbReference type="PRINTS" id="PR00094">
    <property type="entry name" value="ADENYLTKNASE"/>
</dbReference>
<evidence type="ECO:0000256" key="1">
    <source>
        <dbReference type="ARBA" id="ARBA00022679"/>
    </source>
</evidence>
<dbReference type="Pfam" id="PF00406">
    <property type="entry name" value="ADK"/>
    <property type="match status" value="1"/>
</dbReference>
<feature type="region of interest" description="Disordered" evidence="5">
    <location>
        <begin position="250"/>
        <end position="281"/>
    </location>
</feature>
<dbReference type="CDD" id="cd01428">
    <property type="entry name" value="ADK"/>
    <property type="match status" value="1"/>
</dbReference>
<dbReference type="InterPro" id="IPR033690">
    <property type="entry name" value="Adenylat_kinase_CS"/>
</dbReference>
<evidence type="ECO:0000313" key="6">
    <source>
        <dbReference type="Proteomes" id="UP000515161"/>
    </source>
</evidence>
<feature type="compositionally biased region" description="Low complexity" evidence="5">
    <location>
        <begin position="70"/>
        <end position="82"/>
    </location>
</feature>
<feature type="region of interest" description="Disordered" evidence="5">
    <location>
        <begin position="171"/>
        <end position="193"/>
    </location>
</feature>
<protein>
    <submittedName>
        <fullName evidence="7">Adenylate kinase isoenzyme 5-like</fullName>
    </submittedName>
</protein>
<dbReference type="PANTHER" id="PTHR23359">
    <property type="entry name" value="NUCLEOTIDE KINASE"/>
    <property type="match status" value="1"/>
</dbReference>
<sequence>MMSSRQVTEYLSHHHLPQLLESLLTGLLYNRPQDPVSFLKCCLTRTTELGGAGAVTWDTFIHLLGPGPPETTSTPPKTASIPPRTPPARPINPPIPQTTPVPQGKKPILQTTPVPQGKPPILQTTPVPQGKKPILQTTPVPQGKPPIPQTTPVPQGGKTITQTTIVPQPKKPILQTTPVPQVKPPIPQTTPVPQVKTLIPQTTPVPQVKPLMPQRCPPSPLLISLTSTGAPPAKGCPSMNLRASVPPVLPPQVFSGRSETPPGPKTAPEPLPGPPLVRSRLSIDSDSDMTESVGLLQEVSMPPLIVFIIGGPGSGKGSQAARLAQRFRFRVLSLDELLRRQMLSHASPGRKWEVISEMMGHGELGLQEETISELRHQMIGQSEVRGFIVDGFPRDVHQALSFQEQIGSPDLVLLLICSNQTLHFRLQQRAAQLGLLGDNITALRRRLDSFHRDITSVSRYYNQLHVLTQVDADRLEEAVFSDLSAAVREKLLKDSSDPSDFPACISVARPHMRSLEQCLTMDDRNHVMEE</sequence>
<evidence type="ECO:0000256" key="4">
    <source>
        <dbReference type="RuleBase" id="RU003330"/>
    </source>
</evidence>
<dbReference type="GO" id="GO:0005524">
    <property type="term" value="F:ATP binding"/>
    <property type="evidence" value="ECO:0007669"/>
    <property type="project" value="InterPro"/>
</dbReference>
<dbReference type="PROSITE" id="PS00113">
    <property type="entry name" value="ADENYLATE_KINASE"/>
    <property type="match status" value="1"/>
</dbReference>
<dbReference type="SUPFAM" id="SSF47391">
    <property type="entry name" value="Dimerization-anchoring domain of cAMP-dependent PK regulatory subunit"/>
    <property type="match status" value="1"/>
</dbReference>
<dbReference type="Proteomes" id="UP000515161">
    <property type="component" value="Unplaced"/>
</dbReference>
<keyword evidence="2" id="KW-0547">Nucleotide-binding</keyword>
<dbReference type="SUPFAM" id="SSF52540">
    <property type="entry name" value="P-loop containing nucleoside triphosphate hydrolases"/>
    <property type="match status" value="1"/>
</dbReference>
<dbReference type="Gene3D" id="3.40.50.300">
    <property type="entry name" value="P-loop containing nucleotide triphosphate hydrolases"/>
    <property type="match status" value="1"/>
</dbReference>
<evidence type="ECO:0000313" key="7">
    <source>
        <dbReference type="RefSeq" id="XP_034086519.1"/>
    </source>
</evidence>
<feature type="compositionally biased region" description="Pro residues" evidence="5">
    <location>
        <begin position="83"/>
        <end position="99"/>
    </location>
</feature>
<keyword evidence="1 4" id="KW-0808">Transferase</keyword>
<dbReference type="Gene3D" id="1.20.890.10">
    <property type="entry name" value="cAMP-dependent protein kinase regulatory subunit, dimerization-anchoring domain"/>
    <property type="match status" value="1"/>
</dbReference>
<proteinExistence type="inferred from homology"/>
<evidence type="ECO:0000256" key="5">
    <source>
        <dbReference type="SAM" id="MobiDB-lite"/>
    </source>
</evidence>
<feature type="compositionally biased region" description="Pro residues" evidence="5">
    <location>
        <begin position="181"/>
        <end position="190"/>
    </location>
</feature>
<dbReference type="KEGG" id="gacu:117555678"/>
<feature type="compositionally biased region" description="Pro residues" evidence="5">
    <location>
        <begin position="261"/>
        <end position="275"/>
    </location>
</feature>
<dbReference type="GeneID" id="117555678"/>
<name>A0A6P8V8C8_GYMAC</name>
<evidence type="ECO:0000256" key="2">
    <source>
        <dbReference type="ARBA" id="ARBA00022741"/>
    </source>
</evidence>
<dbReference type="RefSeq" id="XP_034086519.1">
    <property type="nucleotide sequence ID" value="XM_034230628.1"/>
</dbReference>
<gene>
    <name evidence="7" type="primary">LOC117555678</name>
</gene>
<dbReference type="AlphaFoldDB" id="A0A6P8V8C8"/>
<organism evidence="6 7">
    <name type="scientific">Gymnodraco acuticeps</name>
    <name type="common">Antarctic dragonfish</name>
    <dbReference type="NCBI Taxonomy" id="8218"/>
    <lineage>
        <taxon>Eukaryota</taxon>
        <taxon>Metazoa</taxon>
        <taxon>Chordata</taxon>
        <taxon>Craniata</taxon>
        <taxon>Vertebrata</taxon>
        <taxon>Euteleostomi</taxon>
        <taxon>Actinopterygii</taxon>
        <taxon>Neopterygii</taxon>
        <taxon>Teleostei</taxon>
        <taxon>Neoteleostei</taxon>
        <taxon>Acanthomorphata</taxon>
        <taxon>Eupercaria</taxon>
        <taxon>Perciformes</taxon>
        <taxon>Notothenioidei</taxon>
        <taxon>Bathydraconidae</taxon>
        <taxon>Gymnodraco</taxon>
    </lineage>
</organism>
<keyword evidence="3 4" id="KW-0418">Kinase</keyword>
<reference evidence="7" key="1">
    <citation type="submission" date="2025-08" db="UniProtKB">
        <authorList>
            <consortium name="RefSeq"/>
        </authorList>
    </citation>
    <scope>IDENTIFICATION</scope>
</reference>
<dbReference type="OrthoDB" id="442176at2759"/>
<dbReference type="GO" id="GO:0019205">
    <property type="term" value="F:nucleobase-containing compound kinase activity"/>
    <property type="evidence" value="ECO:0007669"/>
    <property type="project" value="InterPro"/>
</dbReference>
<keyword evidence="6" id="KW-1185">Reference proteome</keyword>
<dbReference type="InParanoid" id="A0A6P8V8C8"/>
<evidence type="ECO:0000256" key="3">
    <source>
        <dbReference type="ARBA" id="ARBA00022777"/>
    </source>
</evidence>
<comment type="similarity">
    <text evidence="4">Belongs to the adenylate kinase family.</text>
</comment>
<feature type="compositionally biased region" description="Pro residues" evidence="5">
    <location>
        <begin position="142"/>
        <end position="151"/>
    </location>
</feature>
<dbReference type="GO" id="GO:0006139">
    <property type="term" value="P:nucleobase-containing compound metabolic process"/>
    <property type="evidence" value="ECO:0007669"/>
    <property type="project" value="InterPro"/>
</dbReference>